<dbReference type="SUPFAM" id="SSF47565">
    <property type="entry name" value="Insect pheromone/odorant-binding proteins"/>
    <property type="match status" value="1"/>
</dbReference>
<keyword evidence="3" id="KW-0964">Secreted</keyword>
<dbReference type="GO" id="GO:0005549">
    <property type="term" value="F:odorant binding"/>
    <property type="evidence" value="ECO:0007669"/>
    <property type="project" value="InterPro"/>
</dbReference>
<dbReference type="GO" id="GO:0005576">
    <property type="term" value="C:extracellular region"/>
    <property type="evidence" value="ECO:0007669"/>
    <property type="project" value="UniProtKB-SubCell"/>
</dbReference>
<evidence type="ECO:0000256" key="4">
    <source>
        <dbReference type="SAM" id="SignalP"/>
    </source>
</evidence>
<evidence type="ECO:0000256" key="3">
    <source>
        <dbReference type="ARBA" id="ARBA00022525"/>
    </source>
</evidence>
<feature type="chain" id="PRO_5035833647" evidence="4">
    <location>
        <begin position="34"/>
        <end position="256"/>
    </location>
</feature>
<dbReference type="Gene3D" id="1.10.238.270">
    <property type="match status" value="1"/>
</dbReference>
<proteinExistence type="inferred from homology"/>
<name>A0A8S9WP50_APOLU</name>
<dbReference type="PANTHER" id="PTHR21066">
    <property type="entry name" value="ODORANT-BINDING PROTEIN 59A-RELATED"/>
    <property type="match status" value="1"/>
</dbReference>
<accession>A0A8S9WP50</accession>
<comment type="similarity">
    <text evidence="2">Belongs to the PBP/GOBP family.</text>
</comment>
<sequence length="256" mass="28423">MEKNHFGEGVQMAIMYDRFKLFALLALVVCCESAPPEEPAECKISESDSAELVKCCKLNVVLDEMADSVGECMKLVKGKPEKGPPVPEGFDCMDTCVFSKLGFVANNKLDAEKLTKKFSELFKGDWSALSDSTLKKCLPMAEGAKGSCASGADVFKFCIVRELYMNCPASSWTKSDLCKANVERLEKCPHSMPFLPAIYFNKRNRWARKKCNSPGSDCDGKRTVGTEFLGKRRLPDYKSKRTVGTEFLGKRGYPPT</sequence>
<dbReference type="Proteomes" id="UP000466442">
    <property type="component" value="Linkage Group LG16"/>
</dbReference>
<evidence type="ECO:0000313" key="6">
    <source>
        <dbReference type="Proteomes" id="UP000466442"/>
    </source>
</evidence>
<keyword evidence="6" id="KW-1185">Reference proteome</keyword>
<dbReference type="EMBL" id="WIXP02000016">
    <property type="protein sequence ID" value="KAF6198720.1"/>
    <property type="molecule type" value="Genomic_DNA"/>
</dbReference>
<evidence type="ECO:0000313" key="5">
    <source>
        <dbReference type="EMBL" id="KAF6198720.1"/>
    </source>
</evidence>
<dbReference type="AlphaFoldDB" id="A0A8S9WP50"/>
<reference evidence="5" key="1">
    <citation type="journal article" date="2021" name="Mol. Ecol. Resour.">
        <title>Apolygus lucorum genome provides insights into omnivorousness and mesophyll feeding.</title>
        <authorList>
            <person name="Liu Y."/>
            <person name="Liu H."/>
            <person name="Wang H."/>
            <person name="Huang T."/>
            <person name="Liu B."/>
            <person name="Yang B."/>
            <person name="Yin L."/>
            <person name="Li B."/>
            <person name="Zhang Y."/>
            <person name="Zhang S."/>
            <person name="Jiang F."/>
            <person name="Zhang X."/>
            <person name="Ren Y."/>
            <person name="Wang B."/>
            <person name="Wang S."/>
            <person name="Lu Y."/>
            <person name="Wu K."/>
            <person name="Fan W."/>
            <person name="Wang G."/>
        </authorList>
    </citation>
    <scope>NUCLEOTIDE SEQUENCE</scope>
    <source>
        <strain evidence="5">12Hb</strain>
    </source>
</reference>
<dbReference type="InterPro" id="IPR052295">
    <property type="entry name" value="Odorant-binding_protein"/>
</dbReference>
<evidence type="ECO:0000256" key="1">
    <source>
        <dbReference type="ARBA" id="ARBA00004613"/>
    </source>
</evidence>
<gene>
    <name evidence="5" type="ORF">GE061_008472</name>
</gene>
<comment type="subcellular location">
    <subcellularLocation>
        <location evidence="1">Secreted</location>
    </subcellularLocation>
</comment>
<protein>
    <submittedName>
        <fullName evidence="5">Uncharacterized protein</fullName>
    </submittedName>
</protein>
<dbReference type="InterPro" id="IPR036728">
    <property type="entry name" value="PBP_GOBP_sf"/>
</dbReference>
<keyword evidence="4" id="KW-0732">Signal</keyword>
<evidence type="ECO:0000256" key="2">
    <source>
        <dbReference type="ARBA" id="ARBA00008098"/>
    </source>
</evidence>
<organism evidence="5 6">
    <name type="scientific">Apolygus lucorum</name>
    <name type="common">Small green plant bug</name>
    <name type="synonym">Lygocoris lucorum</name>
    <dbReference type="NCBI Taxonomy" id="248454"/>
    <lineage>
        <taxon>Eukaryota</taxon>
        <taxon>Metazoa</taxon>
        <taxon>Ecdysozoa</taxon>
        <taxon>Arthropoda</taxon>
        <taxon>Hexapoda</taxon>
        <taxon>Insecta</taxon>
        <taxon>Pterygota</taxon>
        <taxon>Neoptera</taxon>
        <taxon>Paraneoptera</taxon>
        <taxon>Hemiptera</taxon>
        <taxon>Heteroptera</taxon>
        <taxon>Panheteroptera</taxon>
        <taxon>Cimicomorpha</taxon>
        <taxon>Miridae</taxon>
        <taxon>Mirini</taxon>
        <taxon>Apolygus</taxon>
    </lineage>
</organism>
<feature type="signal peptide" evidence="4">
    <location>
        <begin position="1"/>
        <end position="33"/>
    </location>
</feature>
<dbReference type="OrthoDB" id="7730192at2759"/>
<dbReference type="PANTHER" id="PTHR21066:SF15">
    <property type="entry name" value="GH25962P-RELATED"/>
    <property type="match status" value="1"/>
</dbReference>
<comment type="caution">
    <text evidence="5">The sequence shown here is derived from an EMBL/GenBank/DDBJ whole genome shotgun (WGS) entry which is preliminary data.</text>
</comment>